<sequence length="93" mass="10557">MQQDEDSANIVRQTVEGVDTHEDQELASDDDFNPALLCPDVIMEVNEVPMSSNEINGISNHIHNIVNAKIQLDEDERNLLRKSKLQRSKSIKE</sequence>
<evidence type="ECO:0000313" key="3">
    <source>
        <dbReference type="Proteomes" id="UP001152888"/>
    </source>
</evidence>
<accession>A0A9P0LMN5</accession>
<feature type="region of interest" description="Disordered" evidence="1">
    <location>
        <begin position="1"/>
        <end position="33"/>
    </location>
</feature>
<dbReference type="OrthoDB" id="6286493at2759"/>
<gene>
    <name evidence="2" type="ORF">ACAOBT_LOCUS24749</name>
</gene>
<name>A0A9P0LMN5_ACAOB</name>
<proteinExistence type="predicted"/>
<organism evidence="2 3">
    <name type="scientific">Acanthoscelides obtectus</name>
    <name type="common">Bean weevil</name>
    <name type="synonym">Bruchus obtectus</name>
    <dbReference type="NCBI Taxonomy" id="200917"/>
    <lineage>
        <taxon>Eukaryota</taxon>
        <taxon>Metazoa</taxon>
        <taxon>Ecdysozoa</taxon>
        <taxon>Arthropoda</taxon>
        <taxon>Hexapoda</taxon>
        <taxon>Insecta</taxon>
        <taxon>Pterygota</taxon>
        <taxon>Neoptera</taxon>
        <taxon>Endopterygota</taxon>
        <taxon>Coleoptera</taxon>
        <taxon>Polyphaga</taxon>
        <taxon>Cucujiformia</taxon>
        <taxon>Chrysomeloidea</taxon>
        <taxon>Chrysomelidae</taxon>
        <taxon>Bruchinae</taxon>
        <taxon>Bruchini</taxon>
        <taxon>Acanthoscelides</taxon>
    </lineage>
</organism>
<dbReference type="Proteomes" id="UP001152888">
    <property type="component" value="Unassembled WGS sequence"/>
</dbReference>
<keyword evidence="3" id="KW-1185">Reference proteome</keyword>
<protein>
    <submittedName>
        <fullName evidence="2">Uncharacterized protein</fullName>
    </submittedName>
</protein>
<comment type="caution">
    <text evidence="2">The sequence shown here is derived from an EMBL/GenBank/DDBJ whole genome shotgun (WGS) entry which is preliminary data.</text>
</comment>
<dbReference type="AlphaFoldDB" id="A0A9P0LMN5"/>
<evidence type="ECO:0000313" key="2">
    <source>
        <dbReference type="EMBL" id="CAH1999025.1"/>
    </source>
</evidence>
<reference evidence="2" key="1">
    <citation type="submission" date="2022-03" db="EMBL/GenBank/DDBJ databases">
        <authorList>
            <person name="Sayadi A."/>
        </authorList>
    </citation>
    <scope>NUCLEOTIDE SEQUENCE</scope>
</reference>
<evidence type="ECO:0000256" key="1">
    <source>
        <dbReference type="SAM" id="MobiDB-lite"/>
    </source>
</evidence>
<dbReference type="EMBL" id="CAKOFQ010007350">
    <property type="protein sequence ID" value="CAH1999025.1"/>
    <property type="molecule type" value="Genomic_DNA"/>
</dbReference>